<name>A0A073JVA5_9BACI</name>
<reference evidence="1 2" key="1">
    <citation type="submission" date="2014-06" db="EMBL/GenBank/DDBJ databases">
        <title>Draft genome sequence of Bacillus manliponensis JCM 15802 (MCCC 1A00708).</title>
        <authorList>
            <person name="Lai Q."/>
            <person name="Liu Y."/>
            <person name="Shao Z."/>
        </authorList>
    </citation>
    <scope>NUCLEOTIDE SEQUENCE [LARGE SCALE GENOMIC DNA]</scope>
    <source>
        <strain evidence="1 2">JCM 15802</strain>
    </source>
</reference>
<accession>A0A073JVA5</accession>
<proteinExistence type="predicted"/>
<dbReference type="RefSeq" id="WP_034641381.1">
    <property type="nucleotide sequence ID" value="NZ_CBCSJC010000013.1"/>
</dbReference>
<dbReference type="Proteomes" id="UP000027822">
    <property type="component" value="Unassembled WGS sequence"/>
</dbReference>
<dbReference type="EMBL" id="JOTN01000016">
    <property type="protein sequence ID" value="KEK18167.1"/>
    <property type="molecule type" value="Genomic_DNA"/>
</dbReference>
<evidence type="ECO:0000313" key="2">
    <source>
        <dbReference type="Proteomes" id="UP000027822"/>
    </source>
</evidence>
<evidence type="ECO:0000313" key="1">
    <source>
        <dbReference type="EMBL" id="KEK18167.1"/>
    </source>
</evidence>
<organism evidence="1 2">
    <name type="scientific">Bacillus manliponensis</name>
    <dbReference type="NCBI Taxonomy" id="574376"/>
    <lineage>
        <taxon>Bacteria</taxon>
        <taxon>Bacillati</taxon>
        <taxon>Bacillota</taxon>
        <taxon>Bacilli</taxon>
        <taxon>Bacillales</taxon>
        <taxon>Bacillaceae</taxon>
        <taxon>Bacillus</taxon>
        <taxon>Bacillus cereus group</taxon>
    </lineage>
</organism>
<sequence length="83" mass="9615">MMNIFSKRFDVPVATFDVTVTMPVHVSAHIIPPVIPYPKYYPLSTDISPIPTNPYYLYPYPKVIYSKNFPSIYFQNLNNTVNI</sequence>
<dbReference type="AlphaFoldDB" id="A0A073JVA5"/>
<gene>
    <name evidence="1" type="ORF">BAMA_06280</name>
</gene>
<protein>
    <submittedName>
        <fullName evidence="1">Uncharacterized protein</fullName>
    </submittedName>
</protein>
<comment type="caution">
    <text evidence="1">The sequence shown here is derived from an EMBL/GenBank/DDBJ whole genome shotgun (WGS) entry which is preliminary data.</text>
</comment>
<keyword evidence="2" id="KW-1185">Reference proteome</keyword>